<dbReference type="InterPro" id="IPR006201">
    <property type="entry name" value="Neur_channel"/>
</dbReference>
<dbReference type="Pfam" id="PF02932">
    <property type="entry name" value="Neur_chan_memb"/>
    <property type="match status" value="2"/>
</dbReference>
<keyword evidence="6 17" id="KW-1133">Transmembrane helix</keyword>
<dbReference type="GO" id="GO:0045211">
    <property type="term" value="C:postsynaptic membrane"/>
    <property type="evidence" value="ECO:0007669"/>
    <property type="project" value="UniProtKB-SubCell"/>
</dbReference>
<dbReference type="PROSITE" id="PS00236">
    <property type="entry name" value="NEUROTR_ION_CHANNEL"/>
    <property type="match status" value="1"/>
</dbReference>
<feature type="transmembrane region" description="Helical" evidence="17">
    <location>
        <begin position="287"/>
        <end position="306"/>
    </location>
</feature>
<organism evidence="20">
    <name type="scientific">Rhipicephalus pulchellus</name>
    <name type="common">Yellow backed tick</name>
    <name type="synonym">Dermacentor pulchellus</name>
    <dbReference type="NCBI Taxonomy" id="72859"/>
    <lineage>
        <taxon>Eukaryota</taxon>
        <taxon>Metazoa</taxon>
        <taxon>Ecdysozoa</taxon>
        <taxon>Arthropoda</taxon>
        <taxon>Chelicerata</taxon>
        <taxon>Arachnida</taxon>
        <taxon>Acari</taxon>
        <taxon>Parasitiformes</taxon>
        <taxon>Ixodida</taxon>
        <taxon>Ixodoidea</taxon>
        <taxon>Ixodidae</taxon>
        <taxon>Rhipicephalinae</taxon>
        <taxon>Rhipicephalus</taxon>
        <taxon>Rhipicephalus</taxon>
    </lineage>
</organism>
<evidence type="ECO:0000256" key="11">
    <source>
        <dbReference type="ARBA" id="ARBA00023170"/>
    </source>
</evidence>
<dbReference type="EMBL" id="GACK01001359">
    <property type="protein sequence ID" value="JAA63675.1"/>
    <property type="molecule type" value="mRNA"/>
</dbReference>
<evidence type="ECO:0000256" key="2">
    <source>
        <dbReference type="ARBA" id="ARBA00009237"/>
    </source>
</evidence>
<evidence type="ECO:0000256" key="8">
    <source>
        <dbReference type="ARBA" id="ARBA00023065"/>
    </source>
</evidence>
<dbReference type="InterPro" id="IPR002394">
    <property type="entry name" value="Nicotinic_acetylcholine_rcpt"/>
</dbReference>
<feature type="domain" description="Neurotransmitter-gated ion-channel transmembrane" evidence="19">
    <location>
        <begin position="292"/>
        <end position="323"/>
    </location>
</feature>
<evidence type="ECO:0000256" key="16">
    <source>
        <dbReference type="ARBA" id="ARBA00034104"/>
    </source>
</evidence>
<dbReference type="PRINTS" id="PR00254">
    <property type="entry name" value="NICOTINICR"/>
</dbReference>
<keyword evidence="12" id="KW-0325">Glycoprotein</keyword>
<dbReference type="CDD" id="cd18997">
    <property type="entry name" value="LGIC_ECD_nAChR"/>
    <property type="match status" value="1"/>
</dbReference>
<keyword evidence="13" id="KW-0628">Postsynaptic cell membrane</keyword>
<dbReference type="InterPro" id="IPR018000">
    <property type="entry name" value="Neurotransmitter_ion_chnl_CS"/>
</dbReference>
<keyword evidence="15 17" id="KW-0407">Ion channel</keyword>
<dbReference type="FunFam" id="2.70.170.10:FF:000016">
    <property type="entry name" value="Nicotinic acetylcholine receptor subunit"/>
    <property type="match status" value="1"/>
</dbReference>
<evidence type="ECO:0000256" key="14">
    <source>
        <dbReference type="ARBA" id="ARBA00023286"/>
    </source>
</evidence>
<dbReference type="FunFam" id="1.20.58.390:FF:000043">
    <property type="entry name" value="AcetylCholine Receptor"/>
    <property type="match status" value="1"/>
</dbReference>
<feature type="transmembrane region" description="Helical" evidence="17">
    <location>
        <begin position="351"/>
        <end position="369"/>
    </location>
</feature>
<keyword evidence="3 17" id="KW-0813">Transport</keyword>
<dbReference type="AlphaFoldDB" id="L7MI75"/>
<evidence type="ECO:0000256" key="6">
    <source>
        <dbReference type="ARBA" id="ARBA00022989"/>
    </source>
</evidence>
<evidence type="ECO:0000256" key="5">
    <source>
        <dbReference type="ARBA" id="ARBA00022692"/>
    </source>
</evidence>
<evidence type="ECO:0000256" key="15">
    <source>
        <dbReference type="ARBA" id="ARBA00023303"/>
    </source>
</evidence>
<evidence type="ECO:0000256" key="10">
    <source>
        <dbReference type="ARBA" id="ARBA00023157"/>
    </source>
</evidence>
<keyword evidence="8 17" id="KW-0406">Ion transport</keyword>
<dbReference type="InterPro" id="IPR006202">
    <property type="entry name" value="Neur_chan_lig-bd"/>
</dbReference>
<dbReference type="SUPFAM" id="SSF63712">
    <property type="entry name" value="Nicotinic receptor ligand binding domain-like"/>
    <property type="match status" value="1"/>
</dbReference>
<proteinExistence type="evidence at transcript level"/>
<dbReference type="Pfam" id="PF02931">
    <property type="entry name" value="Neur_chan_LBD"/>
    <property type="match status" value="1"/>
</dbReference>
<comment type="similarity">
    <text evidence="2">Belongs to the ligand-gated ion channel (TC 1.A.9) family. Acetylcholine receptor (TC 1.A.9.1) subfamily.</text>
</comment>
<evidence type="ECO:0000256" key="1">
    <source>
        <dbReference type="ARBA" id="ARBA00003328"/>
    </source>
</evidence>
<dbReference type="InterPro" id="IPR036734">
    <property type="entry name" value="Neur_chan_lig-bd_sf"/>
</dbReference>
<dbReference type="SUPFAM" id="SSF90112">
    <property type="entry name" value="Neurotransmitter-gated ion-channel transmembrane pore"/>
    <property type="match status" value="2"/>
</dbReference>
<keyword evidence="5 17" id="KW-0812">Transmembrane</keyword>
<dbReference type="PANTHER" id="PTHR18945">
    <property type="entry name" value="NEUROTRANSMITTER GATED ION CHANNEL"/>
    <property type="match status" value="1"/>
</dbReference>
<evidence type="ECO:0000256" key="7">
    <source>
        <dbReference type="ARBA" id="ARBA00023018"/>
    </source>
</evidence>
<evidence type="ECO:0000256" key="3">
    <source>
        <dbReference type="ARBA" id="ARBA00022448"/>
    </source>
</evidence>
<sequence length="613" mass="69579">SACCRDGRCWAPKLKRKAGAGRCRRTSTMFLRGLIPAIVYVCLWTACLLSANLVAEADETWSARENDTSPPPPLSHEKRLMDSLLRHYDASVRPVKNSSEPVIIRLGITLTQIFDLDEKNQVLTTIVWLDQEWFDEYLIWDPLEFGNFSNLRLPCHKIWLPDIVLYNNADDYTRGYFQTRAMIDPQGRVFWPPPTKFRSTCPVDVTYFPFDDQVCTMKFGSWIYDGLQVDIQNRTSEVDLVNYMPNGEWELLEARMVRNVVYYPCCPDQPFPDITVVLVMRRKTLYYMYNVVLPCIMMSVLTLLVFCLPPDSGEKIALGVTVMYNVVLPCIMMSVLTLLVFCLPPDSGEKIALGVAVLLAFSVFMLAIAEKMPETSESIPLLGIYLTAVMAITSISVVMTVIVLNFHYRGPSRKEVPAWLRRLLLDKSSSGRGWFSRPARRKTVGDNHVHFYDLPSRTAAAKDRSDLDDDGDAGRRPAADDTFRLVVDSVVIGGDDRYNRGEYAEHSASNESPSPVIHGDMGRNNASGAARHRRCRGGAASGGSTKRVQEEVLRTLRYLLEKQQREEHLTRTVNEWRQMALVIDRTLFWFFLVITAVSSLCFLVVIPIQRRGL</sequence>
<evidence type="ECO:0000259" key="18">
    <source>
        <dbReference type="Pfam" id="PF02931"/>
    </source>
</evidence>
<comment type="caution">
    <text evidence="17">Lacks conserved residue(s) required for the propagation of feature annotation.</text>
</comment>
<keyword evidence="10" id="KW-1015">Disulfide bond</keyword>
<reference evidence="20" key="1">
    <citation type="submission" date="2012-11" db="EMBL/GenBank/DDBJ databases">
        <authorList>
            <person name="Lucero-Rivera Y.E."/>
            <person name="Tovar-Ramirez D."/>
        </authorList>
    </citation>
    <scope>NUCLEOTIDE SEQUENCE</scope>
    <source>
        <tissue evidence="20">Salivary gland</tissue>
    </source>
</reference>
<name>L7MI75_RHIPC</name>
<keyword evidence="7" id="KW-0770">Synapse</keyword>
<dbReference type="Gene3D" id="1.20.58.390">
    <property type="entry name" value="Neurotransmitter-gated ion-channel transmembrane domain"/>
    <property type="match status" value="3"/>
</dbReference>
<evidence type="ECO:0000256" key="12">
    <source>
        <dbReference type="ARBA" id="ARBA00023180"/>
    </source>
</evidence>
<protein>
    <submittedName>
        <fullName evidence="20">Putative acetylcholine receptor</fullName>
    </submittedName>
</protein>
<keyword evidence="4" id="KW-1003">Cell membrane</keyword>
<dbReference type="InterPro" id="IPR036719">
    <property type="entry name" value="Neuro-gated_channel_TM_sf"/>
</dbReference>
<feature type="transmembrane region" description="Helical" evidence="17">
    <location>
        <begin position="34"/>
        <end position="55"/>
    </location>
</feature>
<evidence type="ECO:0000259" key="19">
    <source>
        <dbReference type="Pfam" id="PF02932"/>
    </source>
</evidence>
<feature type="transmembrane region" description="Helical" evidence="17">
    <location>
        <begin position="587"/>
        <end position="608"/>
    </location>
</feature>
<accession>L7MI75</accession>
<feature type="transmembrane region" description="Helical" evidence="17">
    <location>
        <begin position="381"/>
        <end position="404"/>
    </location>
</feature>
<keyword evidence="11 20" id="KW-0675">Receptor</keyword>
<evidence type="ECO:0000313" key="20">
    <source>
        <dbReference type="EMBL" id="JAA63675.1"/>
    </source>
</evidence>
<feature type="domain" description="Neurotransmitter-gated ion-channel transmembrane" evidence="19">
    <location>
        <begin position="327"/>
        <end position="600"/>
    </location>
</feature>
<feature type="domain" description="Neurotransmitter-gated ion-channel ligand-binding" evidence="18">
    <location>
        <begin position="77"/>
        <end position="284"/>
    </location>
</feature>
<evidence type="ECO:0000256" key="13">
    <source>
        <dbReference type="ARBA" id="ARBA00023257"/>
    </source>
</evidence>
<keyword evidence="14" id="KW-1071">Ligand-gated ion channel</keyword>
<dbReference type="PRINTS" id="PR00252">
    <property type="entry name" value="NRIONCHANNEL"/>
</dbReference>
<dbReference type="InterPro" id="IPR038050">
    <property type="entry name" value="Neuro_actylchol_rec"/>
</dbReference>
<dbReference type="InterPro" id="IPR006029">
    <property type="entry name" value="Neurotrans-gated_channel_TM"/>
</dbReference>
<comment type="subcellular location">
    <subcellularLocation>
        <location evidence="16">Postsynaptic cell membrane</location>
        <topology evidence="16">Multi-pass membrane protein</topology>
    </subcellularLocation>
</comment>
<evidence type="ECO:0000256" key="17">
    <source>
        <dbReference type="RuleBase" id="RU000687"/>
    </source>
</evidence>
<feature type="non-terminal residue" evidence="20">
    <location>
        <position position="1"/>
    </location>
</feature>
<evidence type="ECO:0000256" key="9">
    <source>
        <dbReference type="ARBA" id="ARBA00023136"/>
    </source>
</evidence>
<dbReference type="GO" id="GO:0022848">
    <property type="term" value="F:acetylcholine-gated monoatomic cation-selective channel activity"/>
    <property type="evidence" value="ECO:0007669"/>
    <property type="project" value="InterPro"/>
</dbReference>
<keyword evidence="9 17" id="KW-0472">Membrane</keyword>
<evidence type="ECO:0000256" key="4">
    <source>
        <dbReference type="ARBA" id="ARBA00022475"/>
    </source>
</evidence>
<feature type="transmembrane region" description="Helical" evidence="17">
    <location>
        <begin position="326"/>
        <end position="344"/>
    </location>
</feature>
<dbReference type="GO" id="GO:0004888">
    <property type="term" value="F:transmembrane signaling receptor activity"/>
    <property type="evidence" value="ECO:0007669"/>
    <property type="project" value="InterPro"/>
</dbReference>
<reference evidence="20" key="2">
    <citation type="journal article" date="2015" name="J. Proteomics">
        <title>Sexual differences in the sialomes of the zebra tick, Rhipicephalus pulchellus.</title>
        <authorList>
            <person name="Tan A.W."/>
            <person name="Francischetti I.M."/>
            <person name="Slovak M."/>
            <person name="Kini R.M."/>
            <person name="Ribeiro J.M."/>
        </authorList>
    </citation>
    <scope>NUCLEOTIDE SEQUENCE</scope>
    <source>
        <tissue evidence="20">Salivary gland</tissue>
    </source>
</reference>
<dbReference type="CDD" id="cd19051">
    <property type="entry name" value="LGIC_TM_cation"/>
    <property type="match status" value="1"/>
</dbReference>
<comment type="function">
    <text evidence="1">After binding acetylcholine, the AChR responds by an extensive change in conformation that affects all subunits and leads to opening of an ion-conducting channel across the plasma membrane.</text>
</comment>
<dbReference type="Gene3D" id="2.70.170.10">
    <property type="entry name" value="Neurotransmitter-gated ion-channel ligand-binding domain"/>
    <property type="match status" value="1"/>
</dbReference>